<organism evidence="2 3">
    <name type="scientific">Actinokineospora spheciospongiae</name>
    <dbReference type="NCBI Taxonomy" id="909613"/>
    <lineage>
        <taxon>Bacteria</taxon>
        <taxon>Bacillati</taxon>
        <taxon>Actinomycetota</taxon>
        <taxon>Actinomycetes</taxon>
        <taxon>Pseudonocardiales</taxon>
        <taxon>Pseudonocardiaceae</taxon>
        <taxon>Actinokineospora</taxon>
    </lineage>
</organism>
<gene>
    <name evidence="2" type="ORF">UO65_3010</name>
</gene>
<dbReference type="STRING" id="909613.UO65_3010"/>
<comment type="caution">
    <text evidence="2">The sequence shown here is derived from an EMBL/GenBank/DDBJ whole genome shotgun (WGS) entry which is preliminary data.</text>
</comment>
<reference evidence="2 3" key="1">
    <citation type="journal article" date="2014" name="Genome Announc.">
        <title>Draft Genome Sequence of the Antitrypanosomally Active Sponge-Associated Bacterium Actinokineospora sp. Strain EG49.</title>
        <authorList>
            <person name="Harjes J."/>
            <person name="Ryu T."/>
            <person name="Abdelmohsen U.R."/>
            <person name="Moitinho-Silva L."/>
            <person name="Horn H."/>
            <person name="Ravasi T."/>
            <person name="Hentschel U."/>
        </authorList>
    </citation>
    <scope>NUCLEOTIDE SEQUENCE [LARGE SCALE GENOMIC DNA]</scope>
    <source>
        <strain evidence="2 3">EG49</strain>
    </source>
</reference>
<evidence type="ECO:0000313" key="3">
    <source>
        <dbReference type="Proteomes" id="UP000019277"/>
    </source>
</evidence>
<evidence type="ECO:0000256" key="1">
    <source>
        <dbReference type="SAM" id="MobiDB-lite"/>
    </source>
</evidence>
<protein>
    <submittedName>
        <fullName evidence="2">Uncharacterized protein</fullName>
    </submittedName>
</protein>
<proteinExistence type="predicted"/>
<feature type="region of interest" description="Disordered" evidence="1">
    <location>
        <begin position="20"/>
        <end position="39"/>
    </location>
</feature>
<sequence length="39" mass="4429">MAFSDRFTAAEDIPNRGAACRVVSPRSRRHRARAMPNTR</sequence>
<name>W7IXR9_9PSEU</name>
<evidence type="ECO:0000313" key="2">
    <source>
        <dbReference type="EMBL" id="EWC61652.1"/>
    </source>
</evidence>
<dbReference type="EMBL" id="AYXG01000103">
    <property type="protein sequence ID" value="EWC61652.1"/>
    <property type="molecule type" value="Genomic_DNA"/>
</dbReference>
<keyword evidence="3" id="KW-1185">Reference proteome</keyword>
<accession>W7IXR9</accession>
<dbReference type="AlphaFoldDB" id="W7IXR9"/>
<dbReference type="Proteomes" id="UP000019277">
    <property type="component" value="Unassembled WGS sequence"/>
</dbReference>